<sequence>MEYDDLPESGSSKKHARPLPLLSPLSRTGLRPTWASNDQWPLTRALEPILASRRVAQNVPNATNVTNVTDVTTNVTKTLKTPRIPSAQPSERRVGPEVPQARQWKPSLPTSRVAELRKRHKSPLASTCFDEQDESTPSAASGDHAISLQRLSDNISPLTMNELLYARKSGSPIVFRHEEHWKAVEEYDKDMADLARERHEYCSVVAAQSRVTAVRWREARQRDQKLFELHYHFKDPTFAGSVLPEAAFYTFAEKSDRLHTTPELQDEDRDVYVKMVKDETPYEKQERLRKTKLQAVMRVGEALSAKKTSRKLQDKLKKLSTRAHRMRKVLSKSTSFSVAANEKDDKAKDSKESEASGTRKLGLMVRNVSEVKSVKAQGPGACLYAGSVSFMAGLKEQVVQMSCFSKYNISGTGLLDQAEVMDSLEGLGLTPKNELEREEVSGILLNFEKLQFTLDDYCNEVVPTIRQKVKELRRPNLGKLFKKLDTFERSKLSISEIMKSLLIYGFEVYEEALKAALKGFAQKTGRSEKLLSAGLATLDEDAFAEFVCLQQELAEQERVSRLEDLVSRLALSDEEQEL</sequence>
<feature type="region of interest" description="Disordered" evidence="1">
    <location>
        <begin position="1"/>
        <end position="33"/>
    </location>
</feature>
<reference evidence="3 4" key="2">
    <citation type="submission" date="2024-05" db="EMBL/GenBank/DDBJ databases">
        <authorList>
            <person name="Chen Y."/>
            <person name="Shah S."/>
            <person name="Dougan E. K."/>
            <person name="Thang M."/>
            <person name="Chan C."/>
        </authorList>
    </citation>
    <scope>NUCLEOTIDE SEQUENCE [LARGE SCALE GENOMIC DNA]</scope>
</reference>
<dbReference type="SUPFAM" id="SSF47473">
    <property type="entry name" value="EF-hand"/>
    <property type="match status" value="1"/>
</dbReference>
<evidence type="ECO:0000313" key="3">
    <source>
        <dbReference type="EMBL" id="CAL4781551.1"/>
    </source>
</evidence>
<comment type="caution">
    <text evidence="2">The sequence shown here is derived from an EMBL/GenBank/DDBJ whole genome shotgun (WGS) entry which is preliminary data.</text>
</comment>
<protein>
    <submittedName>
        <fullName evidence="3">EF-hand domain-containing protein</fullName>
    </submittedName>
</protein>
<dbReference type="Proteomes" id="UP001152797">
    <property type="component" value="Unassembled WGS sequence"/>
</dbReference>
<feature type="region of interest" description="Disordered" evidence="1">
    <location>
        <begin position="122"/>
        <end position="143"/>
    </location>
</feature>
<gene>
    <name evidence="2" type="ORF">C1SCF055_LOCUS20901</name>
</gene>
<dbReference type="EMBL" id="CAMXCT020001927">
    <property type="protein sequence ID" value="CAL1147614.1"/>
    <property type="molecule type" value="Genomic_DNA"/>
</dbReference>
<evidence type="ECO:0000313" key="2">
    <source>
        <dbReference type="EMBL" id="CAI3994239.1"/>
    </source>
</evidence>
<proteinExistence type="predicted"/>
<evidence type="ECO:0000313" key="4">
    <source>
        <dbReference type="Proteomes" id="UP001152797"/>
    </source>
</evidence>
<accession>A0A9P1CM86</accession>
<dbReference type="EMBL" id="CAMXCT010001927">
    <property type="protein sequence ID" value="CAI3994239.1"/>
    <property type="molecule type" value="Genomic_DNA"/>
</dbReference>
<keyword evidence="4" id="KW-1185">Reference proteome</keyword>
<reference evidence="2" key="1">
    <citation type="submission" date="2022-10" db="EMBL/GenBank/DDBJ databases">
        <authorList>
            <person name="Chen Y."/>
            <person name="Dougan E. K."/>
            <person name="Chan C."/>
            <person name="Rhodes N."/>
            <person name="Thang M."/>
        </authorList>
    </citation>
    <scope>NUCLEOTIDE SEQUENCE</scope>
</reference>
<feature type="region of interest" description="Disordered" evidence="1">
    <location>
        <begin position="334"/>
        <end position="358"/>
    </location>
</feature>
<feature type="compositionally biased region" description="Basic and acidic residues" evidence="1">
    <location>
        <begin position="341"/>
        <end position="354"/>
    </location>
</feature>
<organism evidence="2">
    <name type="scientific">Cladocopium goreaui</name>
    <dbReference type="NCBI Taxonomy" id="2562237"/>
    <lineage>
        <taxon>Eukaryota</taxon>
        <taxon>Sar</taxon>
        <taxon>Alveolata</taxon>
        <taxon>Dinophyceae</taxon>
        <taxon>Suessiales</taxon>
        <taxon>Symbiodiniaceae</taxon>
        <taxon>Cladocopium</taxon>
    </lineage>
</organism>
<dbReference type="EMBL" id="CAMXCT030001927">
    <property type="protein sequence ID" value="CAL4781551.1"/>
    <property type="molecule type" value="Genomic_DNA"/>
</dbReference>
<evidence type="ECO:0000256" key="1">
    <source>
        <dbReference type="SAM" id="MobiDB-lite"/>
    </source>
</evidence>
<feature type="compositionally biased region" description="Low complexity" evidence="1">
    <location>
        <begin position="18"/>
        <end position="32"/>
    </location>
</feature>
<name>A0A9P1CM86_9DINO</name>
<dbReference type="InterPro" id="IPR011992">
    <property type="entry name" value="EF-hand-dom_pair"/>
</dbReference>
<feature type="region of interest" description="Disordered" evidence="1">
    <location>
        <begin position="82"/>
        <end position="103"/>
    </location>
</feature>
<dbReference type="AlphaFoldDB" id="A0A9P1CM86"/>